<dbReference type="Proteomes" id="UP000008144">
    <property type="component" value="Chromosome 9"/>
</dbReference>
<dbReference type="HOGENOM" id="CLU_3260254_0_0_1"/>
<dbReference type="EMBL" id="EAAA01002949">
    <property type="status" value="NOT_ANNOTATED_CDS"/>
    <property type="molecule type" value="Genomic_DNA"/>
</dbReference>
<accession>H2XUV1</accession>
<organism evidence="1 2">
    <name type="scientific">Ciona intestinalis</name>
    <name type="common">Transparent sea squirt</name>
    <name type="synonym">Ascidia intestinalis</name>
    <dbReference type="NCBI Taxonomy" id="7719"/>
    <lineage>
        <taxon>Eukaryota</taxon>
        <taxon>Metazoa</taxon>
        <taxon>Chordata</taxon>
        <taxon>Tunicata</taxon>
        <taxon>Ascidiacea</taxon>
        <taxon>Phlebobranchia</taxon>
        <taxon>Cionidae</taxon>
        <taxon>Ciona</taxon>
    </lineage>
</organism>
<name>H2XUV1_CIOIN</name>
<dbReference type="AlphaFoldDB" id="H2XUV1"/>
<reference evidence="1" key="3">
    <citation type="submission" date="2025-08" db="UniProtKB">
        <authorList>
            <consortium name="Ensembl"/>
        </authorList>
    </citation>
    <scope>IDENTIFICATION</scope>
</reference>
<reference evidence="1" key="2">
    <citation type="journal article" date="2008" name="Genome Biol.">
        <title>Improved genome assembly and evidence-based global gene model set for the chordate Ciona intestinalis: new insight into intron and operon populations.</title>
        <authorList>
            <person name="Satou Y."/>
            <person name="Mineta K."/>
            <person name="Ogasawara M."/>
            <person name="Sasakura Y."/>
            <person name="Shoguchi E."/>
            <person name="Ueno K."/>
            <person name="Yamada L."/>
            <person name="Matsumoto J."/>
            <person name="Wasserscheid J."/>
            <person name="Dewar K."/>
            <person name="Wiley G.B."/>
            <person name="Macmil S.L."/>
            <person name="Roe B.A."/>
            <person name="Zeller R.W."/>
            <person name="Hastings K.E."/>
            <person name="Lemaire P."/>
            <person name="Lindquist E."/>
            <person name="Endo T."/>
            <person name="Hotta K."/>
            <person name="Inaba K."/>
        </authorList>
    </citation>
    <scope>NUCLEOTIDE SEQUENCE [LARGE SCALE GENOMIC DNA]</scope>
    <source>
        <strain evidence="1">wild type</strain>
    </source>
</reference>
<sequence>MMLVKMIWMKTLMNVCCRLQAPMSSYRSQRSCALLPSRSCCR</sequence>
<proteinExistence type="predicted"/>
<dbReference type="Ensembl" id="ENSCINT00000035663.1">
    <property type="protein sequence ID" value="ENSCINP00000033435.1"/>
    <property type="gene ID" value="ENSCING00000025160.1"/>
</dbReference>
<evidence type="ECO:0000313" key="1">
    <source>
        <dbReference type="Ensembl" id="ENSCINP00000033435.1"/>
    </source>
</evidence>
<reference evidence="2" key="1">
    <citation type="journal article" date="2002" name="Science">
        <title>The draft genome of Ciona intestinalis: insights into chordate and vertebrate origins.</title>
        <authorList>
            <person name="Dehal P."/>
            <person name="Satou Y."/>
            <person name="Campbell R.K."/>
            <person name="Chapman J."/>
            <person name="Degnan B."/>
            <person name="De Tomaso A."/>
            <person name="Davidson B."/>
            <person name="Di Gregorio A."/>
            <person name="Gelpke M."/>
            <person name="Goodstein D.M."/>
            <person name="Harafuji N."/>
            <person name="Hastings K.E."/>
            <person name="Ho I."/>
            <person name="Hotta K."/>
            <person name="Huang W."/>
            <person name="Kawashima T."/>
            <person name="Lemaire P."/>
            <person name="Martinez D."/>
            <person name="Meinertzhagen I.A."/>
            <person name="Necula S."/>
            <person name="Nonaka M."/>
            <person name="Putnam N."/>
            <person name="Rash S."/>
            <person name="Saiga H."/>
            <person name="Satake M."/>
            <person name="Terry A."/>
            <person name="Yamada L."/>
            <person name="Wang H.G."/>
            <person name="Awazu S."/>
            <person name="Azumi K."/>
            <person name="Boore J."/>
            <person name="Branno M."/>
            <person name="Chin-Bow S."/>
            <person name="DeSantis R."/>
            <person name="Doyle S."/>
            <person name="Francino P."/>
            <person name="Keys D.N."/>
            <person name="Haga S."/>
            <person name="Hayashi H."/>
            <person name="Hino K."/>
            <person name="Imai K.S."/>
            <person name="Inaba K."/>
            <person name="Kano S."/>
            <person name="Kobayashi K."/>
            <person name="Kobayashi M."/>
            <person name="Lee B.I."/>
            <person name="Makabe K.W."/>
            <person name="Manohar C."/>
            <person name="Matassi G."/>
            <person name="Medina M."/>
            <person name="Mochizuki Y."/>
            <person name="Mount S."/>
            <person name="Morishita T."/>
            <person name="Miura S."/>
            <person name="Nakayama A."/>
            <person name="Nishizaka S."/>
            <person name="Nomoto H."/>
            <person name="Ohta F."/>
            <person name="Oishi K."/>
            <person name="Rigoutsos I."/>
            <person name="Sano M."/>
            <person name="Sasaki A."/>
            <person name="Sasakura Y."/>
            <person name="Shoguchi E."/>
            <person name="Shin-i T."/>
            <person name="Spagnuolo A."/>
            <person name="Stainier D."/>
            <person name="Suzuki M.M."/>
            <person name="Tassy O."/>
            <person name="Takatori N."/>
            <person name="Tokuoka M."/>
            <person name="Yagi K."/>
            <person name="Yoshizaki F."/>
            <person name="Wada S."/>
            <person name="Zhang C."/>
            <person name="Hyatt P.D."/>
            <person name="Larimer F."/>
            <person name="Detter C."/>
            <person name="Doggett N."/>
            <person name="Glavina T."/>
            <person name="Hawkins T."/>
            <person name="Richardson P."/>
            <person name="Lucas S."/>
            <person name="Kohara Y."/>
            <person name="Levine M."/>
            <person name="Satoh N."/>
            <person name="Rokhsar D.S."/>
        </authorList>
    </citation>
    <scope>NUCLEOTIDE SEQUENCE [LARGE SCALE GENOMIC DNA]</scope>
</reference>
<evidence type="ECO:0000313" key="2">
    <source>
        <dbReference type="Proteomes" id="UP000008144"/>
    </source>
</evidence>
<dbReference type="InParanoid" id="H2XUV1"/>
<keyword evidence="2" id="KW-1185">Reference proteome</keyword>
<protein>
    <submittedName>
        <fullName evidence="1">Uncharacterized protein</fullName>
    </submittedName>
</protein>
<reference evidence="1" key="4">
    <citation type="submission" date="2025-09" db="UniProtKB">
        <authorList>
            <consortium name="Ensembl"/>
        </authorList>
    </citation>
    <scope>IDENTIFICATION</scope>
</reference>